<evidence type="ECO:0000313" key="1">
    <source>
        <dbReference type="EMBL" id="QHT18552.1"/>
    </source>
</evidence>
<proteinExistence type="predicted"/>
<dbReference type="SUPFAM" id="SSF49899">
    <property type="entry name" value="Concanavalin A-like lectins/glucanases"/>
    <property type="match status" value="1"/>
</dbReference>
<accession>A0A6C0DQF3</accession>
<reference evidence="1" key="1">
    <citation type="journal article" date="2020" name="Nature">
        <title>Giant virus diversity and host interactions through global metagenomics.</title>
        <authorList>
            <person name="Schulz F."/>
            <person name="Roux S."/>
            <person name="Paez-Espino D."/>
            <person name="Jungbluth S."/>
            <person name="Walsh D.A."/>
            <person name="Denef V.J."/>
            <person name="McMahon K.D."/>
            <person name="Konstantinidis K.T."/>
            <person name="Eloe-Fadrosh E.A."/>
            <person name="Kyrpides N.C."/>
            <person name="Woyke T."/>
        </authorList>
    </citation>
    <scope>NUCLEOTIDE SEQUENCE</scope>
    <source>
        <strain evidence="1">GVMAG-M-3300023174-47</strain>
    </source>
</reference>
<sequence length="231" mass="24958">MSYVVIILVALAVLATMYVVYTAITASPAATGIISIVGPITDGRKQFDSPTQIPKSFNQEQGLTFSYACWVKVNDFSYRYGTPKVIFTKGPIDLSVMCPALFLDSSSNSLIVKIDTFGGTEVIPIGNIPAQKWVHVAIGVSQESVDIYIDGNLYLHHSLSQIPKQNSETVHTSIAGGFDGSIAGLSHYNYLLTPESIAPIMAQAPITAQDTTVLPPYRDQSFWLSHLTGGL</sequence>
<dbReference type="Pfam" id="PF13385">
    <property type="entry name" value="Laminin_G_3"/>
    <property type="match status" value="1"/>
</dbReference>
<dbReference type="AlphaFoldDB" id="A0A6C0DQF3"/>
<dbReference type="EMBL" id="MN739658">
    <property type="protein sequence ID" value="QHT18552.1"/>
    <property type="molecule type" value="Genomic_DNA"/>
</dbReference>
<organism evidence="1">
    <name type="scientific">viral metagenome</name>
    <dbReference type="NCBI Taxonomy" id="1070528"/>
    <lineage>
        <taxon>unclassified sequences</taxon>
        <taxon>metagenomes</taxon>
        <taxon>organismal metagenomes</taxon>
    </lineage>
</organism>
<dbReference type="Gene3D" id="2.60.120.200">
    <property type="match status" value="1"/>
</dbReference>
<protein>
    <recommendedName>
        <fullName evidence="2">Lectin/glucanase superfamily protein</fullName>
    </recommendedName>
</protein>
<dbReference type="InterPro" id="IPR013320">
    <property type="entry name" value="ConA-like_dom_sf"/>
</dbReference>
<evidence type="ECO:0008006" key="2">
    <source>
        <dbReference type="Google" id="ProtNLM"/>
    </source>
</evidence>
<name>A0A6C0DQF3_9ZZZZ</name>